<dbReference type="EMBL" id="SWLB01000020">
    <property type="protein sequence ID" value="KAF3325149.1"/>
    <property type="molecule type" value="Genomic_DNA"/>
</dbReference>
<dbReference type="PANTHER" id="PTHR33401">
    <property type="entry name" value="LIGHT-HARVESTING COMPLEX-LIKE PROTEIN OHP2, CHLOROPLASTIC"/>
    <property type="match status" value="1"/>
</dbReference>
<dbReference type="OrthoDB" id="1921202at2759"/>
<protein>
    <submittedName>
        <fullName evidence="1">Uncharacterized protein</fullName>
    </submittedName>
</protein>
<organism evidence="1 2">
    <name type="scientific">Carex littledalei</name>
    <dbReference type="NCBI Taxonomy" id="544730"/>
    <lineage>
        <taxon>Eukaryota</taxon>
        <taxon>Viridiplantae</taxon>
        <taxon>Streptophyta</taxon>
        <taxon>Embryophyta</taxon>
        <taxon>Tracheophyta</taxon>
        <taxon>Spermatophyta</taxon>
        <taxon>Magnoliopsida</taxon>
        <taxon>Liliopsida</taxon>
        <taxon>Poales</taxon>
        <taxon>Cyperaceae</taxon>
        <taxon>Cyperoideae</taxon>
        <taxon>Cariceae</taxon>
        <taxon>Carex</taxon>
        <taxon>Carex subgen. Euthyceras</taxon>
    </lineage>
</organism>
<keyword evidence="2" id="KW-1185">Reference proteome</keyword>
<proteinExistence type="predicted"/>
<gene>
    <name evidence="1" type="ORF">FCM35_KLT10220</name>
</gene>
<dbReference type="AlphaFoldDB" id="A0A833QLY6"/>
<sequence>MGVSFFKCKKLPVFLYFSCLHKLKEDRFISSPHPKPDKVSLEEKPRVNCDTETVILKSSLKKNGCSDYIGVEKRNVKWMDLVGKELVEIREFEPM</sequence>
<comment type="caution">
    <text evidence="1">The sequence shown here is derived from an EMBL/GenBank/DDBJ whole genome shotgun (WGS) entry which is preliminary data.</text>
</comment>
<name>A0A833QLY6_9POAL</name>
<evidence type="ECO:0000313" key="1">
    <source>
        <dbReference type="EMBL" id="KAF3325149.1"/>
    </source>
</evidence>
<evidence type="ECO:0000313" key="2">
    <source>
        <dbReference type="Proteomes" id="UP000623129"/>
    </source>
</evidence>
<accession>A0A833QLY6</accession>
<dbReference type="Proteomes" id="UP000623129">
    <property type="component" value="Unassembled WGS sequence"/>
</dbReference>
<reference evidence="1" key="1">
    <citation type="submission" date="2020-01" db="EMBL/GenBank/DDBJ databases">
        <title>Genome sequence of Kobresia littledalei, the first chromosome-level genome in the family Cyperaceae.</title>
        <authorList>
            <person name="Qu G."/>
        </authorList>
    </citation>
    <scope>NUCLEOTIDE SEQUENCE</scope>
    <source>
        <strain evidence="1">C.B.Clarke</strain>
        <tissue evidence="1">Leaf</tissue>
    </source>
</reference>
<dbReference type="PANTHER" id="PTHR33401:SF19">
    <property type="entry name" value="(RAPE) HYPOTHETICAL PROTEIN"/>
    <property type="match status" value="1"/>
</dbReference>